<organism evidence="1 2">
    <name type="scientific">Desmophyllum pertusum</name>
    <dbReference type="NCBI Taxonomy" id="174260"/>
    <lineage>
        <taxon>Eukaryota</taxon>
        <taxon>Metazoa</taxon>
        <taxon>Cnidaria</taxon>
        <taxon>Anthozoa</taxon>
        <taxon>Hexacorallia</taxon>
        <taxon>Scleractinia</taxon>
        <taxon>Caryophylliina</taxon>
        <taxon>Caryophylliidae</taxon>
        <taxon>Desmophyllum</taxon>
    </lineage>
</organism>
<proteinExistence type="predicted"/>
<sequence length="71" mass="7903">ESVQFVIFELLQGNARTRLSVASSCLLHDGEDNDGDPVRCGKGYYTRSGYVPGQICQYDWNDVWDVSAGQD</sequence>
<dbReference type="OrthoDB" id="10054666at2759"/>
<dbReference type="EMBL" id="MU827685">
    <property type="protein sequence ID" value="KAJ7343698.1"/>
    <property type="molecule type" value="Genomic_DNA"/>
</dbReference>
<dbReference type="Proteomes" id="UP001163046">
    <property type="component" value="Unassembled WGS sequence"/>
</dbReference>
<evidence type="ECO:0000313" key="2">
    <source>
        <dbReference type="Proteomes" id="UP001163046"/>
    </source>
</evidence>
<reference evidence="1" key="1">
    <citation type="submission" date="2023-01" db="EMBL/GenBank/DDBJ databases">
        <title>Genome assembly of the deep-sea coral Lophelia pertusa.</title>
        <authorList>
            <person name="Herrera S."/>
            <person name="Cordes E."/>
        </authorList>
    </citation>
    <scope>NUCLEOTIDE SEQUENCE</scope>
    <source>
        <strain evidence="1">USNM1676648</strain>
        <tissue evidence="1">Polyp</tissue>
    </source>
</reference>
<comment type="caution">
    <text evidence="1">The sequence shown here is derived from an EMBL/GenBank/DDBJ whole genome shotgun (WGS) entry which is preliminary data.</text>
</comment>
<dbReference type="AlphaFoldDB" id="A0A9W9YGW5"/>
<evidence type="ECO:0000313" key="1">
    <source>
        <dbReference type="EMBL" id="KAJ7343698.1"/>
    </source>
</evidence>
<keyword evidence="2" id="KW-1185">Reference proteome</keyword>
<name>A0A9W9YGW5_9CNID</name>
<feature type="non-terminal residue" evidence="1">
    <location>
        <position position="1"/>
    </location>
</feature>
<accession>A0A9W9YGW5</accession>
<protein>
    <submittedName>
        <fullName evidence="1">Uncharacterized protein</fullName>
    </submittedName>
</protein>
<gene>
    <name evidence="1" type="ORF">OS493_040462</name>
</gene>